<keyword evidence="3" id="KW-0134">Cell wall</keyword>
<reference evidence="10 11" key="1">
    <citation type="journal article" date="2019" name="Plant Biotechnol. J.">
        <title>The red bayberry genome and genetic basis of sex determination.</title>
        <authorList>
            <person name="Jia H.M."/>
            <person name="Jia H.J."/>
            <person name="Cai Q.L."/>
            <person name="Wang Y."/>
            <person name="Zhao H.B."/>
            <person name="Yang W.F."/>
            <person name="Wang G.Y."/>
            <person name="Li Y.H."/>
            <person name="Zhan D.L."/>
            <person name="Shen Y.T."/>
            <person name="Niu Q.F."/>
            <person name="Chang L."/>
            <person name="Qiu J."/>
            <person name="Zhao L."/>
            <person name="Xie H.B."/>
            <person name="Fu W.Y."/>
            <person name="Jin J."/>
            <person name="Li X.W."/>
            <person name="Jiao Y."/>
            <person name="Zhou C.C."/>
            <person name="Tu T."/>
            <person name="Chai C.Y."/>
            <person name="Gao J.L."/>
            <person name="Fan L.J."/>
            <person name="van de Weg E."/>
            <person name="Wang J.Y."/>
            <person name="Gao Z.S."/>
        </authorList>
    </citation>
    <scope>NUCLEOTIDE SEQUENCE [LARGE SCALE GENOMIC DNA]</scope>
    <source>
        <tissue evidence="10">Leaves</tissue>
    </source>
</reference>
<dbReference type="InterPro" id="IPR053213">
    <property type="entry name" value="RLP29"/>
</dbReference>
<dbReference type="Pfam" id="PF13855">
    <property type="entry name" value="LRR_8"/>
    <property type="match status" value="2"/>
</dbReference>
<sequence length="424" mass="46109">MGFLKFPLCSLVLLIVVLGLSAVAESKTYWGDIEVLKAMKNGLDVASVRPGSCVSSWDFKVDPCDNLFGERFTCGFRCDVVVSGRNRVTEISLDQAGYIGSLSSTSWNLQFLDTLDLSNNFFSGPIPASFSNLTRLRRLGLSRNSLSGEIPTSIGSLSALEELYLDNNNLQGIIPASWSNLVNLKRLELQSNKLSGEFPNLGSLRNLYYLDASDNAISGKLPRTFPSSLIQISMRNNNLEGRMVPDSFTNSTYLQVLDLSHNRLSGSVPALLFDGAPSLQQLVLSFNQFTSVQVPACLGTQSELIAVDLSNNELQGFLPAFMALMPRLSALSLENNKLTGMIPIQYALKTVVTGSGISPFARLLLGGNYLFGSIPDPLMGLKPGSVNVRLVDNCLIRCPVIFFFCQGGDQKSSSECRSFNPAIP</sequence>
<proteinExistence type="inferred from homology"/>
<keyword evidence="7" id="KW-0472">Membrane</keyword>
<comment type="similarity">
    <text evidence="8">Belongs to the polygalacturonase-inhibiting protein family.</text>
</comment>
<evidence type="ECO:0000313" key="11">
    <source>
        <dbReference type="Proteomes" id="UP000516437"/>
    </source>
</evidence>
<dbReference type="Pfam" id="PF00560">
    <property type="entry name" value="LRR_1"/>
    <property type="match status" value="3"/>
</dbReference>
<feature type="signal peptide" evidence="9">
    <location>
        <begin position="1"/>
        <end position="26"/>
    </location>
</feature>
<gene>
    <name evidence="10" type="ORF">CJ030_MR4G001512</name>
</gene>
<dbReference type="Gene3D" id="3.80.10.10">
    <property type="entry name" value="Ribonuclease Inhibitor"/>
    <property type="match status" value="3"/>
</dbReference>
<dbReference type="EMBL" id="RXIC02000022">
    <property type="protein sequence ID" value="KAB1216684.1"/>
    <property type="molecule type" value="Genomic_DNA"/>
</dbReference>
<feature type="chain" id="PRO_5025393719" evidence="9">
    <location>
        <begin position="27"/>
        <end position="424"/>
    </location>
</feature>
<protein>
    <submittedName>
        <fullName evidence="10">Leucine-rich repeat receptor-like protein kinase PXL2</fullName>
    </submittedName>
</protein>
<evidence type="ECO:0000256" key="6">
    <source>
        <dbReference type="ARBA" id="ARBA00022737"/>
    </source>
</evidence>
<dbReference type="PROSITE" id="PS51450">
    <property type="entry name" value="LRR"/>
    <property type="match status" value="1"/>
</dbReference>
<dbReference type="GO" id="GO:0016020">
    <property type="term" value="C:membrane"/>
    <property type="evidence" value="ECO:0007669"/>
    <property type="project" value="UniProtKB-SubCell"/>
</dbReference>
<dbReference type="OrthoDB" id="676979at2759"/>
<evidence type="ECO:0000256" key="8">
    <source>
        <dbReference type="ARBA" id="ARBA00038043"/>
    </source>
</evidence>
<comment type="subcellular location">
    <subcellularLocation>
        <location evidence="2">Membrane</location>
    </subcellularLocation>
    <subcellularLocation>
        <location evidence="1">Secreted</location>
        <location evidence="1">Cell wall</location>
    </subcellularLocation>
</comment>
<dbReference type="GO" id="GO:0016301">
    <property type="term" value="F:kinase activity"/>
    <property type="evidence" value="ECO:0007669"/>
    <property type="project" value="UniProtKB-KW"/>
</dbReference>
<dbReference type="PRINTS" id="PR00019">
    <property type="entry name" value="LEURICHRPT"/>
</dbReference>
<evidence type="ECO:0000256" key="4">
    <source>
        <dbReference type="ARBA" id="ARBA00022614"/>
    </source>
</evidence>
<dbReference type="AlphaFoldDB" id="A0A6A1VUP7"/>
<evidence type="ECO:0000256" key="1">
    <source>
        <dbReference type="ARBA" id="ARBA00004191"/>
    </source>
</evidence>
<organism evidence="10 11">
    <name type="scientific">Morella rubra</name>
    <name type="common">Chinese bayberry</name>
    <dbReference type="NCBI Taxonomy" id="262757"/>
    <lineage>
        <taxon>Eukaryota</taxon>
        <taxon>Viridiplantae</taxon>
        <taxon>Streptophyta</taxon>
        <taxon>Embryophyta</taxon>
        <taxon>Tracheophyta</taxon>
        <taxon>Spermatophyta</taxon>
        <taxon>Magnoliopsida</taxon>
        <taxon>eudicotyledons</taxon>
        <taxon>Gunneridae</taxon>
        <taxon>Pentapetalae</taxon>
        <taxon>rosids</taxon>
        <taxon>fabids</taxon>
        <taxon>Fagales</taxon>
        <taxon>Myricaceae</taxon>
        <taxon>Morella</taxon>
    </lineage>
</organism>
<evidence type="ECO:0000256" key="2">
    <source>
        <dbReference type="ARBA" id="ARBA00004370"/>
    </source>
</evidence>
<dbReference type="SUPFAM" id="SSF52058">
    <property type="entry name" value="L domain-like"/>
    <property type="match status" value="1"/>
</dbReference>
<evidence type="ECO:0000256" key="5">
    <source>
        <dbReference type="ARBA" id="ARBA00022729"/>
    </source>
</evidence>
<dbReference type="InterPro" id="IPR001611">
    <property type="entry name" value="Leu-rich_rpt"/>
</dbReference>
<keyword evidence="3" id="KW-0964">Secreted</keyword>
<keyword evidence="10" id="KW-0418">Kinase</keyword>
<keyword evidence="10" id="KW-0675">Receptor</keyword>
<name>A0A6A1VUP7_9ROSI</name>
<keyword evidence="10" id="KW-0808">Transferase</keyword>
<keyword evidence="5 9" id="KW-0732">Signal</keyword>
<evidence type="ECO:0000313" key="10">
    <source>
        <dbReference type="EMBL" id="KAB1216684.1"/>
    </source>
</evidence>
<dbReference type="FunFam" id="3.80.10.10:FF:000400">
    <property type="entry name" value="Nuclear pore complex protein NUP107"/>
    <property type="match status" value="1"/>
</dbReference>
<dbReference type="PANTHER" id="PTHR48009">
    <property type="entry name" value="LEUCINE-RICH REPEAT (LRR) FAMILY PROTEIN"/>
    <property type="match status" value="1"/>
</dbReference>
<evidence type="ECO:0000256" key="9">
    <source>
        <dbReference type="SAM" id="SignalP"/>
    </source>
</evidence>
<keyword evidence="11" id="KW-1185">Reference proteome</keyword>
<evidence type="ECO:0000256" key="7">
    <source>
        <dbReference type="ARBA" id="ARBA00023136"/>
    </source>
</evidence>
<dbReference type="InterPro" id="IPR032675">
    <property type="entry name" value="LRR_dom_sf"/>
</dbReference>
<keyword evidence="4" id="KW-0433">Leucine-rich repeat</keyword>
<dbReference type="Proteomes" id="UP000516437">
    <property type="component" value="Chromosome 4"/>
</dbReference>
<dbReference type="InterPro" id="IPR003591">
    <property type="entry name" value="Leu-rich_rpt_typical-subtyp"/>
</dbReference>
<dbReference type="SMART" id="SM00369">
    <property type="entry name" value="LRR_TYP"/>
    <property type="match status" value="6"/>
</dbReference>
<dbReference type="PANTHER" id="PTHR48009:SF7">
    <property type="entry name" value="LEUCINE-RICH REPEAT (LRR) FAMILY PROTEIN"/>
    <property type="match status" value="1"/>
</dbReference>
<evidence type="ECO:0000256" key="3">
    <source>
        <dbReference type="ARBA" id="ARBA00022512"/>
    </source>
</evidence>
<comment type="caution">
    <text evidence="10">The sequence shown here is derived from an EMBL/GenBank/DDBJ whole genome shotgun (WGS) entry which is preliminary data.</text>
</comment>
<keyword evidence="6" id="KW-0677">Repeat</keyword>
<accession>A0A6A1VUP7</accession>